<evidence type="ECO:0000256" key="10">
    <source>
        <dbReference type="SAM" id="Coils"/>
    </source>
</evidence>
<evidence type="ECO:0000256" key="11">
    <source>
        <dbReference type="SAM" id="MobiDB-lite"/>
    </source>
</evidence>
<feature type="compositionally biased region" description="Acidic residues" evidence="11">
    <location>
        <begin position="12"/>
        <end position="29"/>
    </location>
</feature>
<dbReference type="PROSITE" id="PS51873">
    <property type="entry name" value="TRIAD"/>
    <property type="match status" value="1"/>
</dbReference>
<dbReference type="InterPro" id="IPR013083">
    <property type="entry name" value="Znf_RING/FYVE/PHD"/>
</dbReference>
<dbReference type="InterPro" id="IPR045840">
    <property type="entry name" value="Ariadne"/>
</dbReference>
<feature type="region of interest" description="Disordered" evidence="11">
    <location>
        <begin position="1"/>
        <end position="40"/>
    </location>
</feature>
<dbReference type="Pfam" id="PF01485">
    <property type="entry name" value="IBR"/>
    <property type="match status" value="1"/>
</dbReference>
<evidence type="ECO:0000256" key="9">
    <source>
        <dbReference type="PROSITE-ProRule" id="PRU00175"/>
    </source>
</evidence>
<dbReference type="CDD" id="cd16773">
    <property type="entry name" value="RING-HC_RBR_TRIAD1"/>
    <property type="match status" value="1"/>
</dbReference>
<dbReference type="SUPFAM" id="SSF57850">
    <property type="entry name" value="RING/U-box"/>
    <property type="match status" value="3"/>
</dbReference>
<evidence type="ECO:0000256" key="1">
    <source>
        <dbReference type="ARBA" id="ARBA00001798"/>
    </source>
</evidence>
<dbReference type="InterPro" id="IPR044066">
    <property type="entry name" value="TRIAD_supradom"/>
</dbReference>
<evidence type="ECO:0000259" key="13">
    <source>
        <dbReference type="PROSITE" id="PS51873"/>
    </source>
</evidence>
<organism evidence="14 15">
    <name type="scientific">Somion occarium</name>
    <dbReference type="NCBI Taxonomy" id="3059160"/>
    <lineage>
        <taxon>Eukaryota</taxon>
        <taxon>Fungi</taxon>
        <taxon>Dikarya</taxon>
        <taxon>Basidiomycota</taxon>
        <taxon>Agaricomycotina</taxon>
        <taxon>Agaricomycetes</taxon>
        <taxon>Polyporales</taxon>
        <taxon>Cerrenaceae</taxon>
        <taxon>Somion</taxon>
    </lineage>
</organism>
<dbReference type="Pfam" id="PF21235">
    <property type="entry name" value="UBA_ARI1"/>
    <property type="match status" value="1"/>
</dbReference>
<keyword evidence="15" id="KW-1185">Reference proteome</keyword>
<name>A0ABP1D9E0_9APHY</name>
<feature type="domain" description="RING-type" evidence="13">
    <location>
        <begin position="127"/>
        <end position="343"/>
    </location>
</feature>
<evidence type="ECO:0000259" key="12">
    <source>
        <dbReference type="PROSITE" id="PS50089"/>
    </source>
</evidence>
<reference evidence="15" key="1">
    <citation type="submission" date="2024-04" db="EMBL/GenBank/DDBJ databases">
        <authorList>
            <person name="Shaw F."/>
            <person name="Minotto A."/>
        </authorList>
    </citation>
    <scope>NUCLEOTIDE SEQUENCE [LARGE SCALE GENOMIC DNA]</scope>
</reference>
<dbReference type="InterPro" id="IPR001841">
    <property type="entry name" value="Znf_RING"/>
</dbReference>
<evidence type="ECO:0000256" key="7">
    <source>
        <dbReference type="ARBA" id="ARBA00022786"/>
    </source>
</evidence>
<keyword evidence="4" id="KW-0479">Metal-binding</keyword>
<feature type="domain" description="RING-type" evidence="12">
    <location>
        <begin position="131"/>
        <end position="179"/>
    </location>
</feature>
<gene>
    <name evidence="14" type="ORF">GFSPODELE1_LOCUS4519</name>
</gene>
<dbReference type="Pfam" id="PF19422">
    <property type="entry name" value="Ariadne"/>
    <property type="match status" value="1"/>
</dbReference>
<dbReference type="Gene3D" id="3.30.40.10">
    <property type="entry name" value="Zinc/RING finger domain, C3HC4 (zinc finger)"/>
    <property type="match status" value="1"/>
</dbReference>
<dbReference type="EC" id="2.3.2.31" evidence="2"/>
<dbReference type="EMBL" id="OZ037946">
    <property type="protein sequence ID" value="CAL1703314.1"/>
    <property type="molecule type" value="Genomic_DNA"/>
</dbReference>
<keyword evidence="6 9" id="KW-0863">Zinc-finger</keyword>
<accession>A0ABP1D9E0</accession>
<evidence type="ECO:0000256" key="6">
    <source>
        <dbReference type="ARBA" id="ARBA00022771"/>
    </source>
</evidence>
<keyword evidence="8" id="KW-0862">Zinc</keyword>
<sequence>MSDYTGPPSDAYDSDGSDFEDFQDNDSDYDVPVAKDKGKEKVNDVEHRSLSAVCLQQTLDDDIRRVASVTGLEHPIVSILLQHFRWNEDRLFQRFMDSPSSALQEAGEPKDELTISRPAKRVKLTPELFSCGICCDEPDPSEVSKLRCGHSFCSNCWQTYIRSKVIEDGQVLFGCMEDSCRTAVDESFLAKHADTACQDRYKELLRRDYVAANPNLRYCPYPSCTETVFCTGGRASSLVVEVPTVTCGNGHSFCFGCGMDSDHRPCICKYVNLWLKGAREDSGTAQWMKANTRECPKCHHNIEKAGGCNRIVCRFCRFQFCWLCLKDWDVHGYNGNENCTAWKELEPDDDATAAQQLLKKFLFYFDRFNNHELSAKLDQQLCEQTEERMLRVQETGQLSWIESKFMKQAVDELTKCRVSLKWSYAMAYYLAPGNHKEIFEDLQANLEAAVEELSQMLEEEIEEDTVKSLRQRMMDKTIYVHLRHDILLRDTAAGLLEGRWEWVDKSQ</sequence>
<dbReference type="Proteomes" id="UP001497453">
    <property type="component" value="Chromosome 3"/>
</dbReference>
<dbReference type="Gene3D" id="1.20.120.1750">
    <property type="match status" value="1"/>
</dbReference>
<comment type="catalytic activity">
    <reaction evidence="1">
        <text>[E2 ubiquitin-conjugating enzyme]-S-ubiquitinyl-L-cysteine + [acceptor protein]-L-lysine = [E2 ubiquitin-conjugating enzyme]-L-cysteine + [acceptor protein]-N(6)-ubiquitinyl-L-lysine.</text>
        <dbReference type="EC" id="2.3.2.31"/>
    </reaction>
</comment>
<keyword evidence="5" id="KW-0677">Repeat</keyword>
<dbReference type="SMART" id="SM00647">
    <property type="entry name" value="IBR"/>
    <property type="match status" value="2"/>
</dbReference>
<evidence type="ECO:0000256" key="2">
    <source>
        <dbReference type="ARBA" id="ARBA00012251"/>
    </source>
</evidence>
<evidence type="ECO:0000256" key="3">
    <source>
        <dbReference type="ARBA" id="ARBA00022679"/>
    </source>
</evidence>
<keyword evidence="7" id="KW-0833">Ubl conjugation pathway</keyword>
<keyword evidence="10" id="KW-0175">Coiled coil</keyword>
<keyword evidence="3" id="KW-0808">Transferase</keyword>
<dbReference type="CDD" id="cd20346">
    <property type="entry name" value="BRcat_RBR_ANKIB1"/>
    <property type="match status" value="1"/>
</dbReference>
<dbReference type="InterPro" id="IPR031127">
    <property type="entry name" value="E3_UB_ligase_RBR"/>
</dbReference>
<protein>
    <recommendedName>
        <fullName evidence="2">RBR-type E3 ubiquitin transferase</fullName>
        <ecNumber evidence="2">2.3.2.31</ecNumber>
    </recommendedName>
</protein>
<evidence type="ECO:0000256" key="5">
    <source>
        <dbReference type="ARBA" id="ARBA00022737"/>
    </source>
</evidence>
<dbReference type="InterPro" id="IPR018957">
    <property type="entry name" value="Znf_C3HC4_RING-type"/>
</dbReference>
<evidence type="ECO:0000313" key="15">
    <source>
        <dbReference type="Proteomes" id="UP001497453"/>
    </source>
</evidence>
<evidence type="ECO:0000313" key="14">
    <source>
        <dbReference type="EMBL" id="CAL1703314.1"/>
    </source>
</evidence>
<evidence type="ECO:0000256" key="4">
    <source>
        <dbReference type="ARBA" id="ARBA00022723"/>
    </source>
</evidence>
<dbReference type="Pfam" id="PF00097">
    <property type="entry name" value="zf-C3HC4"/>
    <property type="match status" value="1"/>
</dbReference>
<dbReference type="PANTHER" id="PTHR11685">
    <property type="entry name" value="RBR FAMILY RING FINGER AND IBR DOMAIN-CONTAINING"/>
    <property type="match status" value="1"/>
</dbReference>
<evidence type="ECO:0000256" key="8">
    <source>
        <dbReference type="ARBA" id="ARBA00022833"/>
    </source>
</evidence>
<dbReference type="PROSITE" id="PS50089">
    <property type="entry name" value="ZF_RING_2"/>
    <property type="match status" value="1"/>
</dbReference>
<dbReference type="Pfam" id="PF22191">
    <property type="entry name" value="IBR_1"/>
    <property type="match status" value="1"/>
</dbReference>
<feature type="coiled-coil region" evidence="10">
    <location>
        <begin position="436"/>
        <end position="463"/>
    </location>
</feature>
<dbReference type="InterPro" id="IPR048962">
    <property type="entry name" value="ARIH1-like_UBL"/>
</dbReference>
<dbReference type="InterPro" id="IPR002867">
    <property type="entry name" value="IBR_dom"/>
</dbReference>
<proteinExistence type="predicted"/>